<evidence type="ECO:0000259" key="1">
    <source>
        <dbReference type="SMART" id="SM00471"/>
    </source>
</evidence>
<keyword evidence="3" id="KW-1185">Reference proteome</keyword>
<dbReference type="PANTHER" id="PTHR11373:SF4">
    <property type="entry name" value="DEOXYNUCLEOSIDE TRIPHOSPHATE TRIPHOSPHOHYDROLASE SAMHD1"/>
    <property type="match status" value="1"/>
</dbReference>
<dbReference type="RefSeq" id="WP_111164110.1">
    <property type="nucleotide sequence ID" value="NZ_PCDP01000076.1"/>
</dbReference>
<feature type="domain" description="HD/PDEase" evidence="1">
    <location>
        <begin position="101"/>
        <end position="282"/>
    </location>
</feature>
<comment type="caution">
    <text evidence="2">The sequence shown here is derived from an EMBL/GenBank/DDBJ whole genome shotgun (WGS) entry which is preliminary data.</text>
</comment>
<dbReference type="GO" id="GO:0008832">
    <property type="term" value="F:dGTPase activity"/>
    <property type="evidence" value="ECO:0007669"/>
    <property type="project" value="TreeGrafter"/>
</dbReference>
<dbReference type="InterPro" id="IPR003607">
    <property type="entry name" value="HD/PDEase_dom"/>
</dbReference>
<evidence type="ECO:0000313" key="2">
    <source>
        <dbReference type="EMBL" id="PZM08069.1"/>
    </source>
</evidence>
<protein>
    <recommendedName>
        <fullName evidence="1">HD/PDEase domain-containing protein</fullName>
    </recommendedName>
</protein>
<dbReference type="SMART" id="SM00471">
    <property type="entry name" value="HDc"/>
    <property type="match status" value="1"/>
</dbReference>
<dbReference type="Pfam" id="PF19276">
    <property type="entry name" value="HD_assoc_2"/>
    <property type="match status" value="1"/>
</dbReference>
<dbReference type="Pfam" id="PF24390">
    <property type="entry name" value="PRTase-CE"/>
    <property type="match status" value="1"/>
</dbReference>
<sequence length="957" mass="105392">MTDTSSRVAGVRKLEKHLFSAENLQFERALNSAFDRIGFTEAHVAGRIGSTRSEKQKALKDSVWGMMEFDEGAMKLIDSPLLQRLRRIKQLGFSYLTYPSAEHSRFPHSIGMAHVVGKFIAAIDRQRDKVEMEAHLEGFKRFEDLQPLRPQELIHAALLHDIGHLPFSHAAESAIEGSKDRFRFGGFSDEDFTFRAANFLKARVSLSETISIAIVLSPRFRRYYEKYIDKKADDEAVHRIACLIAGQRVQDNCGNIQGIISSSSVDADKIDYVNRDAAACGIPVGVDVSRVFLGSSLIGIDATKAKKLAFSPKDRLVFALNASGWDTYDEIIRARSTLYQRVYLHSFTRTAEAIFARALKLNTGSGDSQIDDAIGIWSLSDNALLDELARSTDGEVATLGASLRDRQMPKKACALSTNLLKSLVHVQGIFPKIFDGPENVNAFSTLRKQIADPFRRKFTQKNEEAVDSVHFENSVIYEANEIYKALQAVGFSDLPTMPLSNVVLIDIAGLDHKKSDAPVFQHGELLSSELLTNVRGVSDASDHFRQIGYVMAPQEWREIVSLAARTIIYKKSLDTPNSLFENKIAETGSAEEAERRFGPLQVKPLTILDIDGLHRRTGTDRKRMKRIMSELETASYFDSFPALAIKTDESDVALLSKKFEKFDGEGGWSINSETVAAFIDQFPPGLREDLREALATGDFIPRDTAVKLIAEQLREIASTVKNVIVVPLSTSSGGAIVAGLRSLLKTDKSISVVSTLREAVADPGKSTLIVFADDNAASGTQAAAQLWAYSGRPRDSWPGDLRSEKGLVEKPSAEEMAALKSIDFKIVVAYGHPQANVKLTAACQELGFTGFDGIVPAMEIGKKINWSVGLKEYLSNIGAKLVAFDLWQKDLGDLNKAEVERCEQNAFGYGNIGGLTILQNTVPTSTATAFWMPGIVDGRPWTPLAIRQGRLSGLTLA</sequence>
<dbReference type="GO" id="GO:0006203">
    <property type="term" value="P:dGTP catabolic process"/>
    <property type="evidence" value="ECO:0007669"/>
    <property type="project" value="TreeGrafter"/>
</dbReference>
<dbReference type="InterPro" id="IPR056920">
    <property type="entry name" value="PRTase-CE"/>
</dbReference>
<dbReference type="EMBL" id="PCDP01000076">
    <property type="protein sequence ID" value="PZM08069.1"/>
    <property type="molecule type" value="Genomic_DNA"/>
</dbReference>
<dbReference type="Proteomes" id="UP000248925">
    <property type="component" value="Unassembled WGS sequence"/>
</dbReference>
<reference evidence="2 3" key="1">
    <citation type="journal article" date="2018" name="Sci. Rep.">
        <title>Rhizobium tumorigenes sp. nov., a novel plant tumorigenic bacterium isolated from cane gall tumors on thornless blackberry.</title>
        <authorList>
            <person name="Kuzmanovi N."/>
            <person name="Smalla K."/>
            <person name="Gronow S."/>
            <person name="PuBawska J."/>
        </authorList>
    </citation>
    <scope>NUCLEOTIDE SEQUENCE [LARGE SCALE GENOMIC DNA]</scope>
    <source>
        <strain evidence="2 3">CCBAU 85046</strain>
    </source>
</reference>
<organism evidence="2 3">
    <name type="scientific">Rhizobium tubonense</name>
    <dbReference type="NCBI Taxonomy" id="484088"/>
    <lineage>
        <taxon>Bacteria</taxon>
        <taxon>Pseudomonadati</taxon>
        <taxon>Pseudomonadota</taxon>
        <taxon>Alphaproteobacteria</taxon>
        <taxon>Hyphomicrobiales</taxon>
        <taxon>Rhizobiaceae</taxon>
        <taxon>Rhizobium/Agrobacterium group</taxon>
        <taxon>Rhizobium</taxon>
    </lineage>
</organism>
<dbReference type="OrthoDB" id="9803619at2"/>
<dbReference type="InterPro" id="IPR045509">
    <property type="entry name" value="HD_assoc_2"/>
</dbReference>
<dbReference type="Gene3D" id="1.10.3210.10">
    <property type="entry name" value="Hypothetical protein af1432"/>
    <property type="match status" value="1"/>
</dbReference>
<dbReference type="InterPro" id="IPR050135">
    <property type="entry name" value="dGTPase-like"/>
</dbReference>
<dbReference type="AlphaFoldDB" id="A0A2W4C2N6"/>
<gene>
    <name evidence="2" type="ORF">CPY51_30465</name>
</gene>
<dbReference type="SUPFAM" id="SSF109604">
    <property type="entry name" value="HD-domain/PDEase-like"/>
    <property type="match status" value="1"/>
</dbReference>
<accession>A0A2W4C2N6</accession>
<proteinExistence type="predicted"/>
<dbReference type="PANTHER" id="PTHR11373">
    <property type="entry name" value="DEOXYNUCLEOSIDE TRIPHOSPHATE TRIPHOSPHOHYDROLASE"/>
    <property type="match status" value="1"/>
</dbReference>
<name>A0A2W4C2N6_9HYPH</name>
<evidence type="ECO:0000313" key="3">
    <source>
        <dbReference type="Proteomes" id="UP000248925"/>
    </source>
</evidence>